<dbReference type="RefSeq" id="WP_269883674.1">
    <property type="nucleotide sequence ID" value="NZ_JAQAGZ010000015.1"/>
</dbReference>
<organism evidence="1 2">
    <name type="scientific">Paenibacillus gyeongsangnamensis</name>
    <dbReference type="NCBI Taxonomy" id="3388067"/>
    <lineage>
        <taxon>Bacteria</taxon>
        <taxon>Bacillati</taxon>
        <taxon>Bacillota</taxon>
        <taxon>Bacilli</taxon>
        <taxon>Bacillales</taxon>
        <taxon>Paenibacillaceae</taxon>
        <taxon>Paenibacillus</taxon>
    </lineage>
</organism>
<comment type="caution">
    <text evidence="1">The sequence shown here is derived from an EMBL/GenBank/DDBJ whole genome shotgun (WGS) entry which is preliminary data.</text>
</comment>
<gene>
    <name evidence="1" type="ORF">O9H85_22555</name>
</gene>
<dbReference type="EMBL" id="JAQAGZ010000015">
    <property type="protein sequence ID" value="MCZ8515149.1"/>
    <property type="molecule type" value="Genomic_DNA"/>
</dbReference>
<evidence type="ECO:0000313" key="1">
    <source>
        <dbReference type="EMBL" id="MCZ8515149.1"/>
    </source>
</evidence>
<dbReference type="Proteomes" id="UP001527882">
    <property type="component" value="Unassembled WGS sequence"/>
</dbReference>
<evidence type="ECO:0000313" key="2">
    <source>
        <dbReference type="Proteomes" id="UP001527882"/>
    </source>
</evidence>
<protein>
    <recommendedName>
        <fullName evidence="3">Pilus assembly protein</fullName>
    </recommendedName>
</protein>
<accession>A0ABT4QE53</accession>
<reference evidence="1 2" key="1">
    <citation type="submission" date="2022-12" db="EMBL/GenBank/DDBJ databases">
        <title>Draft genome sequence of Paenibacillus sp. dW9.</title>
        <authorList>
            <person name="Choi E.-W."/>
            <person name="Kim D.-U."/>
        </authorList>
    </citation>
    <scope>NUCLEOTIDE SEQUENCE [LARGE SCALE GENOMIC DNA]</scope>
    <source>
        <strain evidence="2">dW9</strain>
    </source>
</reference>
<keyword evidence="2" id="KW-1185">Reference proteome</keyword>
<sequence length="132" mass="14801">MKAALVELLTVYIVMLLLFQPVLHDIYSTRARAVEMVLDAGVQQAAASDNGRFTPEIIESIVGTLEQTFLLDRSGIRFEGTTALTPRGEYIEGKLAVTSTPRWLFRRMFGAIDRDPPDIVRYAKQMSEAPVR</sequence>
<name>A0ABT4QE53_9BACL</name>
<evidence type="ECO:0008006" key="3">
    <source>
        <dbReference type="Google" id="ProtNLM"/>
    </source>
</evidence>
<proteinExistence type="predicted"/>